<reference evidence="1" key="1">
    <citation type="submission" date="2013-07" db="EMBL/GenBank/DDBJ databases">
        <title>The genome of an arbuscular mycorrhizal fungus provides insights into the evolution of the oldest plant symbiosis.</title>
        <authorList>
            <consortium name="DOE Joint Genome Institute"/>
            <person name="Tisserant E."/>
            <person name="Malbreil M."/>
            <person name="Kuo A."/>
            <person name="Kohler A."/>
            <person name="Symeonidi A."/>
            <person name="Balestrini R."/>
            <person name="Charron P."/>
            <person name="Duensing N."/>
            <person name="Frei-dit-Frey N."/>
            <person name="Gianinazzi-Pearson V."/>
            <person name="Gilbert B."/>
            <person name="Handa Y."/>
            <person name="Hijri M."/>
            <person name="Kaul R."/>
            <person name="Kawaguchi M."/>
            <person name="Krajinski F."/>
            <person name="Lammers P."/>
            <person name="Lapierre D."/>
            <person name="Masclaux F.G."/>
            <person name="Murat C."/>
            <person name="Morin E."/>
            <person name="Ndikumana S."/>
            <person name="Pagni M."/>
            <person name="Petitpierre D."/>
            <person name="Requena N."/>
            <person name="Rosikiewicz P."/>
            <person name="Riley R."/>
            <person name="Saito K."/>
            <person name="San Clemente H."/>
            <person name="Shapiro H."/>
            <person name="van Tuinen D."/>
            <person name="Becard G."/>
            <person name="Bonfante P."/>
            <person name="Paszkowski U."/>
            <person name="Shachar-Hill Y."/>
            <person name="Young J.P."/>
            <person name="Sanders I.R."/>
            <person name="Henrissat B."/>
            <person name="Rensing S.A."/>
            <person name="Grigoriev I.V."/>
            <person name="Corradi N."/>
            <person name="Roux C."/>
            <person name="Martin F."/>
        </authorList>
    </citation>
    <scope>NUCLEOTIDE SEQUENCE</scope>
    <source>
        <strain evidence="1">DAOM 197198</strain>
    </source>
</reference>
<sequence length="87" mass="9881">MNGSSGELRNGKPRMVQVFRPCEIRNDGSSVSARYFKIKRYSLDIGFRLGSLRLLYRTGMLREGKESRKTSFGLPLKVPDSHFAESP</sequence>
<organism evidence="1">
    <name type="scientific">Rhizophagus irregularis (strain DAOM 181602 / DAOM 197198 / MUCL 43194)</name>
    <name type="common">Arbuscular mycorrhizal fungus</name>
    <name type="synonym">Glomus intraradices</name>
    <dbReference type="NCBI Taxonomy" id="747089"/>
    <lineage>
        <taxon>Eukaryota</taxon>
        <taxon>Fungi</taxon>
        <taxon>Fungi incertae sedis</taxon>
        <taxon>Mucoromycota</taxon>
        <taxon>Glomeromycotina</taxon>
        <taxon>Glomeromycetes</taxon>
        <taxon>Glomerales</taxon>
        <taxon>Glomeraceae</taxon>
        <taxon>Rhizophagus</taxon>
    </lineage>
</organism>
<dbReference type="AlphaFoldDB" id="U9TH76"/>
<evidence type="ECO:0000313" key="1">
    <source>
        <dbReference type="EMBL" id="ESA02696.1"/>
    </source>
</evidence>
<dbReference type="HOGENOM" id="CLU_2484490_0_0_1"/>
<dbReference type="EMBL" id="KI295540">
    <property type="protein sequence ID" value="ESA02696.1"/>
    <property type="molecule type" value="Genomic_DNA"/>
</dbReference>
<gene>
    <name evidence="1" type="ORF">GLOINDRAFT_6271</name>
</gene>
<proteinExistence type="predicted"/>
<name>U9TH76_RHIID</name>
<accession>U9TH76</accession>
<protein>
    <submittedName>
        <fullName evidence="1">Uncharacterized protein</fullName>
    </submittedName>
</protein>